<reference evidence="1" key="1">
    <citation type="journal article" date="2014" name="Front. Microbiol.">
        <title>High frequency of phylogenetically diverse reductive dehalogenase-homologous genes in deep subseafloor sedimentary metagenomes.</title>
        <authorList>
            <person name="Kawai M."/>
            <person name="Futagami T."/>
            <person name="Toyoda A."/>
            <person name="Takaki Y."/>
            <person name="Nishi S."/>
            <person name="Hori S."/>
            <person name="Arai W."/>
            <person name="Tsubouchi T."/>
            <person name="Morono Y."/>
            <person name="Uchiyama I."/>
            <person name="Ito T."/>
            <person name="Fujiyama A."/>
            <person name="Inagaki F."/>
            <person name="Takami H."/>
        </authorList>
    </citation>
    <scope>NUCLEOTIDE SEQUENCE</scope>
    <source>
        <strain evidence="1">Expedition CK06-06</strain>
    </source>
</reference>
<organism evidence="1">
    <name type="scientific">marine sediment metagenome</name>
    <dbReference type="NCBI Taxonomy" id="412755"/>
    <lineage>
        <taxon>unclassified sequences</taxon>
        <taxon>metagenomes</taxon>
        <taxon>ecological metagenomes</taxon>
    </lineage>
</organism>
<accession>X0WWW8</accession>
<evidence type="ECO:0000313" key="1">
    <source>
        <dbReference type="EMBL" id="GAG35190.1"/>
    </source>
</evidence>
<sequence length="154" mass="16929">PWTYSDIVSAKYYSRGIIINLGLDFTVGLCEMQPGNYDLTRMRAVRNLATVMAGAKPINLPIEIETRATNIRSYSFSLSNGDKLIALWIEGIVVDNHPGINATINVKSLYSPDVTGIDVLAGWQQPLVIAPGTGSLVIKNLIVRDYPLIIKIKK</sequence>
<gene>
    <name evidence="1" type="ORF">S01H1_70649</name>
</gene>
<name>X0WWW8_9ZZZZ</name>
<feature type="non-terminal residue" evidence="1">
    <location>
        <position position="1"/>
    </location>
</feature>
<proteinExistence type="predicted"/>
<protein>
    <submittedName>
        <fullName evidence="1">Uncharacterized protein</fullName>
    </submittedName>
</protein>
<comment type="caution">
    <text evidence="1">The sequence shown here is derived from an EMBL/GenBank/DDBJ whole genome shotgun (WGS) entry which is preliminary data.</text>
</comment>
<dbReference type="AlphaFoldDB" id="X0WWW8"/>
<dbReference type="EMBL" id="BARS01046991">
    <property type="protein sequence ID" value="GAG35190.1"/>
    <property type="molecule type" value="Genomic_DNA"/>
</dbReference>